<dbReference type="EMBL" id="LRGB01001891">
    <property type="protein sequence ID" value="KZS10101.1"/>
    <property type="molecule type" value="Genomic_DNA"/>
</dbReference>
<dbReference type="PANTHER" id="PTHR33194:SF4">
    <property type="entry name" value="CCHC-TYPE DOMAIN-CONTAINING PROTEIN"/>
    <property type="match status" value="1"/>
</dbReference>
<comment type="caution">
    <text evidence="3">The sequence shown here is derived from an EMBL/GenBank/DDBJ whole genome shotgun (WGS) entry which is preliminary data.</text>
</comment>
<dbReference type="Pfam" id="PF03732">
    <property type="entry name" value="Retrotrans_gag"/>
    <property type="match status" value="1"/>
</dbReference>
<name>A0A164T0A4_9CRUS</name>
<evidence type="ECO:0000256" key="1">
    <source>
        <dbReference type="SAM" id="MobiDB-lite"/>
    </source>
</evidence>
<feature type="compositionally biased region" description="Basic and acidic residues" evidence="1">
    <location>
        <begin position="285"/>
        <end position="296"/>
    </location>
</feature>
<reference evidence="3 4" key="1">
    <citation type="submission" date="2016-03" db="EMBL/GenBank/DDBJ databases">
        <title>EvidentialGene: Evidence-directed Construction of Genes on Genomes.</title>
        <authorList>
            <person name="Gilbert D.G."/>
            <person name="Choi J.-H."/>
            <person name="Mockaitis K."/>
            <person name="Colbourne J."/>
            <person name="Pfrender M."/>
        </authorList>
    </citation>
    <scope>NUCLEOTIDE SEQUENCE [LARGE SCALE GENOMIC DNA]</scope>
    <source>
        <strain evidence="3 4">Xinb3</strain>
        <tissue evidence="3">Complete organism</tissue>
    </source>
</reference>
<feature type="region of interest" description="Disordered" evidence="1">
    <location>
        <begin position="265"/>
        <end position="296"/>
    </location>
</feature>
<feature type="domain" description="Retrotransposon gag" evidence="2">
    <location>
        <begin position="94"/>
        <end position="177"/>
    </location>
</feature>
<protein>
    <recommendedName>
        <fullName evidence="2">Retrotransposon gag domain-containing protein</fullName>
    </recommendedName>
</protein>
<dbReference type="AlphaFoldDB" id="A0A164T0A4"/>
<organism evidence="3 4">
    <name type="scientific">Daphnia magna</name>
    <dbReference type="NCBI Taxonomy" id="35525"/>
    <lineage>
        <taxon>Eukaryota</taxon>
        <taxon>Metazoa</taxon>
        <taxon>Ecdysozoa</taxon>
        <taxon>Arthropoda</taxon>
        <taxon>Crustacea</taxon>
        <taxon>Branchiopoda</taxon>
        <taxon>Diplostraca</taxon>
        <taxon>Cladocera</taxon>
        <taxon>Anomopoda</taxon>
        <taxon>Daphniidae</taxon>
        <taxon>Daphnia</taxon>
    </lineage>
</organism>
<keyword evidence="4" id="KW-1185">Reference proteome</keyword>
<feature type="region of interest" description="Disordered" evidence="1">
    <location>
        <begin position="1"/>
        <end position="27"/>
    </location>
</feature>
<evidence type="ECO:0000313" key="3">
    <source>
        <dbReference type="EMBL" id="KZS10101.1"/>
    </source>
</evidence>
<sequence length="360" mass="41690">MQRGNEANQDQASHGRVEPPGHVPGENVQFNVAPNDPFLGVPDVPPLIHVGNFKERDPPVFRGLPHEDVMEWSIQFQRVSAFNQWGPIQQLRHIEFSLEGVAAKWLSGLQPRPGTFDELMRALQAAFRHHNYAMELESRLRSRKQLPDEPVMSYCYDIIYLCSKVDPAMPEERKVQFIFQNMEPTLMKKVFPQMDRLNTDELFRRLQAHSQANLIAERSTPVNNILSVPPVSEKEEIEKLVREEVSKSLDPIVRKLEEATRSMRAAAESGFDSQMRSSWRGRNSQRRDRDRPNKRTIDGRPICCEEECLHCVEEVYLHERVCEEEYLHDRVKRSAFVERRGVLSLGVRKLPGKMRLPCVC</sequence>
<dbReference type="PANTHER" id="PTHR33194">
    <property type="entry name" value="ZINC KNUCKLE DOMAINCONTAINING PROTEIN"/>
    <property type="match status" value="1"/>
</dbReference>
<dbReference type="Proteomes" id="UP000076858">
    <property type="component" value="Unassembled WGS sequence"/>
</dbReference>
<evidence type="ECO:0000259" key="2">
    <source>
        <dbReference type="Pfam" id="PF03732"/>
    </source>
</evidence>
<proteinExistence type="predicted"/>
<feature type="compositionally biased region" description="Polar residues" evidence="1">
    <location>
        <begin position="1"/>
        <end position="12"/>
    </location>
</feature>
<gene>
    <name evidence="3" type="ORF">APZ42_025513</name>
</gene>
<evidence type="ECO:0000313" key="4">
    <source>
        <dbReference type="Proteomes" id="UP000076858"/>
    </source>
</evidence>
<feature type="compositionally biased region" description="Polar residues" evidence="1">
    <location>
        <begin position="271"/>
        <end position="282"/>
    </location>
</feature>
<dbReference type="InterPro" id="IPR005162">
    <property type="entry name" value="Retrotrans_gag_dom"/>
</dbReference>
<dbReference type="OrthoDB" id="10037266at2759"/>
<accession>A0A164T0A4</accession>